<accession>A0A9D3YE56</accession>
<gene>
    <name evidence="2" type="ORF">DPMN_084050</name>
</gene>
<reference evidence="2" key="2">
    <citation type="submission" date="2020-11" db="EMBL/GenBank/DDBJ databases">
        <authorList>
            <person name="McCartney M.A."/>
            <person name="Auch B."/>
            <person name="Kono T."/>
            <person name="Mallez S."/>
            <person name="Becker A."/>
            <person name="Gohl D.M."/>
            <person name="Silverstein K.A.T."/>
            <person name="Koren S."/>
            <person name="Bechman K.B."/>
            <person name="Herman A."/>
            <person name="Abrahante J.E."/>
            <person name="Garbe J."/>
        </authorList>
    </citation>
    <scope>NUCLEOTIDE SEQUENCE</scope>
    <source>
        <strain evidence="2">Duluth1</strain>
        <tissue evidence="2">Whole animal</tissue>
    </source>
</reference>
<reference evidence="2" key="1">
    <citation type="journal article" date="2019" name="bioRxiv">
        <title>The Genome of the Zebra Mussel, Dreissena polymorpha: A Resource for Invasive Species Research.</title>
        <authorList>
            <person name="McCartney M.A."/>
            <person name="Auch B."/>
            <person name="Kono T."/>
            <person name="Mallez S."/>
            <person name="Zhang Y."/>
            <person name="Obille A."/>
            <person name="Becker A."/>
            <person name="Abrahante J.E."/>
            <person name="Garbe J."/>
            <person name="Badalamenti J.P."/>
            <person name="Herman A."/>
            <person name="Mangelson H."/>
            <person name="Liachko I."/>
            <person name="Sullivan S."/>
            <person name="Sone E.D."/>
            <person name="Koren S."/>
            <person name="Silverstein K.A.T."/>
            <person name="Beckman K.B."/>
            <person name="Gohl D.M."/>
        </authorList>
    </citation>
    <scope>NUCLEOTIDE SEQUENCE</scope>
    <source>
        <strain evidence="2">Duluth1</strain>
        <tissue evidence="2">Whole animal</tissue>
    </source>
</reference>
<dbReference type="AlphaFoldDB" id="A0A9D3YE56"/>
<protein>
    <submittedName>
        <fullName evidence="2">Uncharacterized protein</fullName>
    </submittedName>
</protein>
<evidence type="ECO:0000313" key="2">
    <source>
        <dbReference type="EMBL" id="KAH3696574.1"/>
    </source>
</evidence>
<organism evidence="2 3">
    <name type="scientific">Dreissena polymorpha</name>
    <name type="common">Zebra mussel</name>
    <name type="synonym">Mytilus polymorpha</name>
    <dbReference type="NCBI Taxonomy" id="45954"/>
    <lineage>
        <taxon>Eukaryota</taxon>
        <taxon>Metazoa</taxon>
        <taxon>Spiralia</taxon>
        <taxon>Lophotrochozoa</taxon>
        <taxon>Mollusca</taxon>
        <taxon>Bivalvia</taxon>
        <taxon>Autobranchia</taxon>
        <taxon>Heteroconchia</taxon>
        <taxon>Euheterodonta</taxon>
        <taxon>Imparidentia</taxon>
        <taxon>Neoheterodontei</taxon>
        <taxon>Myida</taxon>
        <taxon>Dreissenoidea</taxon>
        <taxon>Dreissenidae</taxon>
        <taxon>Dreissena</taxon>
    </lineage>
</organism>
<keyword evidence="3" id="KW-1185">Reference proteome</keyword>
<dbReference type="EMBL" id="JAIWYP010000016">
    <property type="protein sequence ID" value="KAH3696574.1"/>
    <property type="molecule type" value="Genomic_DNA"/>
</dbReference>
<feature type="compositionally biased region" description="Basic and acidic residues" evidence="1">
    <location>
        <begin position="227"/>
        <end position="236"/>
    </location>
</feature>
<name>A0A9D3YE56_DREPO</name>
<evidence type="ECO:0000256" key="1">
    <source>
        <dbReference type="SAM" id="MobiDB-lite"/>
    </source>
</evidence>
<proteinExistence type="predicted"/>
<sequence length="257" mass="29143">MVEDERCHEDIQVLLTEINHVICDDASNQNACFSQSDESKHQDLLTTKQPENISETKCNTHAEASDAKFKYSSAKSFLLDNLEFGIDENSPPRKTAKNCSDEMNPDFVPETPEQNQSAVKKPNLRIRIQKKLKLSSFLHTPTNVDDADEKENEKCNDHELFRKENLHEAETGEGNEVEPLISREKCVSEITPLKMSSQLNIPEHLRSPFVSKIPSDRITKRRKRKFSSMDRKDSSESFKGVSFSDLSLSVAEADGIT</sequence>
<evidence type="ECO:0000313" key="3">
    <source>
        <dbReference type="Proteomes" id="UP000828390"/>
    </source>
</evidence>
<comment type="caution">
    <text evidence="2">The sequence shown here is derived from an EMBL/GenBank/DDBJ whole genome shotgun (WGS) entry which is preliminary data.</text>
</comment>
<dbReference type="Proteomes" id="UP000828390">
    <property type="component" value="Unassembled WGS sequence"/>
</dbReference>
<feature type="region of interest" description="Disordered" evidence="1">
    <location>
        <begin position="220"/>
        <end position="241"/>
    </location>
</feature>